<gene>
    <name evidence="2" type="ORF">BRAPAZ1V2_A09P46620.2</name>
</gene>
<protein>
    <submittedName>
        <fullName evidence="2">Uncharacterized protein</fullName>
    </submittedName>
</protein>
<organism evidence="2 3">
    <name type="scientific">Brassica campestris</name>
    <name type="common">Field mustard</name>
    <dbReference type="NCBI Taxonomy" id="3711"/>
    <lineage>
        <taxon>Eukaryota</taxon>
        <taxon>Viridiplantae</taxon>
        <taxon>Streptophyta</taxon>
        <taxon>Embryophyta</taxon>
        <taxon>Tracheophyta</taxon>
        <taxon>Spermatophyta</taxon>
        <taxon>Magnoliopsida</taxon>
        <taxon>eudicotyledons</taxon>
        <taxon>Gunneridae</taxon>
        <taxon>Pentapetalae</taxon>
        <taxon>rosids</taxon>
        <taxon>malvids</taxon>
        <taxon>Brassicales</taxon>
        <taxon>Brassicaceae</taxon>
        <taxon>Brassiceae</taxon>
        <taxon>Brassica</taxon>
    </lineage>
</organism>
<evidence type="ECO:0000313" key="2">
    <source>
        <dbReference type="EMBL" id="CAG7864195.1"/>
    </source>
</evidence>
<proteinExistence type="predicted"/>
<feature type="region of interest" description="Disordered" evidence="1">
    <location>
        <begin position="69"/>
        <end position="99"/>
    </location>
</feature>
<dbReference type="EMBL" id="LS974625">
    <property type="protein sequence ID" value="CAG7864195.1"/>
    <property type="molecule type" value="Genomic_DNA"/>
</dbReference>
<dbReference type="AlphaFoldDB" id="A0A8D9FZX7"/>
<evidence type="ECO:0000256" key="1">
    <source>
        <dbReference type="SAM" id="MobiDB-lite"/>
    </source>
</evidence>
<dbReference type="Proteomes" id="UP000694005">
    <property type="component" value="Chromosome A09"/>
</dbReference>
<evidence type="ECO:0000313" key="3">
    <source>
        <dbReference type="Proteomes" id="UP000694005"/>
    </source>
</evidence>
<reference evidence="2 3" key="1">
    <citation type="submission" date="2021-07" db="EMBL/GenBank/DDBJ databases">
        <authorList>
            <consortium name="Genoscope - CEA"/>
            <person name="William W."/>
        </authorList>
    </citation>
    <scope>NUCLEOTIDE SEQUENCE [LARGE SCALE GENOMIC DNA]</scope>
</reference>
<dbReference type="Gramene" id="A09p46620.2_BraZ1">
    <property type="protein sequence ID" value="A09p46620.2_BraZ1.CDS.1"/>
    <property type="gene ID" value="A09g46620.2_BraZ1"/>
</dbReference>
<feature type="compositionally biased region" description="Basic and acidic residues" evidence="1">
    <location>
        <begin position="85"/>
        <end position="98"/>
    </location>
</feature>
<accession>A0A8D9FZX7</accession>
<sequence>MKSQPDSYTIADNDQLVEGVYRTLETTEERPYRRCDDIYFPMDLTMSSLTSQIEAIKREMVEIQRYSARRPEASTSINRCNNKSTDSHRRTSVDEATNRGRLVPKVKSDMSGTHNHGEEISDDTYVTLIRNQFQLESLDDILQKIENATASMKEKWRT</sequence>
<feature type="compositionally biased region" description="Polar residues" evidence="1">
    <location>
        <begin position="73"/>
        <end position="84"/>
    </location>
</feature>
<name>A0A8D9FZX7_BRACM</name>